<dbReference type="SUPFAM" id="SSF53098">
    <property type="entry name" value="Ribonuclease H-like"/>
    <property type="match status" value="1"/>
</dbReference>
<evidence type="ECO:0000256" key="10">
    <source>
        <dbReference type="ARBA" id="ARBA00022801"/>
    </source>
</evidence>
<evidence type="ECO:0000256" key="7">
    <source>
        <dbReference type="ARBA" id="ARBA00022722"/>
    </source>
</evidence>
<dbReference type="InterPro" id="IPR022898">
    <property type="entry name" value="RNase_HII"/>
</dbReference>
<evidence type="ECO:0000313" key="17">
    <source>
        <dbReference type="Proteomes" id="UP000770330"/>
    </source>
</evidence>
<dbReference type="AlphaFoldDB" id="A0A930PST5"/>
<feature type="binding site" evidence="12">
    <location>
        <position position="47"/>
    </location>
    <ligand>
        <name>a divalent metal cation</name>
        <dbReference type="ChEBI" id="CHEBI:60240"/>
    </ligand>
</feature>
<dbReference type="GO" id="GO:0006298">
    <property type="term" value="P:mismatch repair"/>
    <property type="evidence" value="ECO:0007669"/>
    <property type="project" value="TreeGrafter"/>
</dbReference>
<dbReference type="GO" id="GO:0043137">
    <property type="term" value="P:DNA replication, removal of RNA primer"/>
    <property type="evidence" value="ECO:0007669"/>
    <property type="project" value="TreeGrafter"/>
</dbReference>
<dbReference type="PANTHER" id="PTHR10954:SF18">
    <property type="entry name" value="RIBONUCLEASE HII"/>
    <property type="match status" value="1"/>
</dbReference>
<dbReference type="EMBL" id="JABZXO010000029">
    <property type="protein sequence ID" value="MBF1657993.1"/>
    <property type="molecule type" value="Genomic_DNA"/>
</dbReference>
<evidence type="ECO:0000256" key="4">
    <source>
        <dbReference type="ARBA" id="ARBA00004496"/>
    </source>
</evidence>
<name>A0A930PST5_9MICC</name>
<keyword evidence="7 12" id="KW-0540">Nuclease</keyword>
<dbReference type="GO" id="GO:0032299">
    <property type="term" value="C:ribonuclease H2 complex"/>
    <property type="evidence" value="ECO:0007669"/>
    <property type="project" value="TreeGrafter"/>
</dbReference>
<comment type="similarity">
    <text evidence="5 13">Belongs to the RNase HII family.</text>
</comment>
<dbReference type="EC" id="3.1.26.4" evidence="13"/>
<dbReference type="InterPro" id="IPR001352">
    <property type="entry name" value="RNase_HII/HIII"/>
</dbReference>
<dbReference type="InterPro" id="IPR036397">
    <property type="entry name" value="RNaseH_sf"/>
</dbReference>
<dbReference type="Proteomes" id="UP000770330">
    <property type="component" value="Unassembled WGS sequence"/>
</dbReference>
<dbReference type="CDD" id="cd07182">
    <property type="entry name" value="RNase_HII_bacteria_HII_like"/>
    <property type="match status" value="1"/>
</dbReference>
<dbReference type="InterPro" id="IPR024567">
    <property type="entry name" value="RNase_HII/HIII_dom"/>
</dbReference>
<evidence type="ECO:0000256" key="3">
    <source>
        <dbReference type="ARBA" id="ARBA00004065"/>
    </source>
</evidence>
<dbReference type="PANTHER" id="PTHR10954">
    <property type="entry name" value="RIBONUCLEASE H2 SUBUNIT A"/>
    <property type="match status" value="1"/>
</dbReference>
<evidence type="ECO:0000256" key="13">
    <source>
        <dbReference type="RuleBase" id="RU003515"/>
    </source>
</evidence>
<evidence type="ECO:0000256" key="14">
    <source>
        <dbReference type="SAM" id="MobiDB-lite"/>
    </source>
</evidence>
<keyword evidence="6" id="KW-0963">Cytoplasm</keyword>
<keyword evidence="10 12" id="KW-0378">Hydrolase</keyword>
<dbReference type="GO" id="GO:0004523">
    <property type="term" value="F:RNA-DNA hybrid ribonuclease activity"/>
    <property type="evidence" value="ECO:0007669"/>
    <property type="project" value="UniProtKB-UniRule"/>
</dbReference>
<comment type="catalytic activity">
    <reaction evidence="1 12 13">
        <text>Endonucleolytic cleavage to 5'-phosphomonoester.</text>
        <dbReference type="EC" id="3.1.26.4"/>
    </reaction>
</comment>
<protein>
    <recommendedName>
        <fullName evidence="13">Ribonuclease</fullName>
        <ecNumber evidence="13">3.1.26.4</ecNumber>
    </recommendedName>
</protein>
<sequence length="278" mass="29426">MAMMVSAQKSTTKPTQAKPAKTTPPAADLEYEQQLFASGARTVAGIDEVGRGSMAGPVTVGVAILTPDATLEVGGLIDSKALSPARRESMVPEIRQWCAVAVGHVEPADIDRLGMTLSLRLAAQRALAELARRGYRADAALLDGKHDWFTPPQEDLFSALVPDPAQAHYNALLAQAWEGAGEGGADEPAQMPVTMVIKGDYKCASIAAASVVAKVERDELMVQLDTRYPGYGWAKNKGYGSAAHREAISVQGPSPQHRLSWSLPATAEQIEAAAAQRG</sequence>
<evidence type="ECO:0000256" key="8">
    <source>
        <dbReference type="ARBA" id="ARBA00022723"/>
    </source>
</evidence>
<gene>
    <name evidence="16" type="ORF">HXO61_08720</name>
</gene>
<evidence type="ECO:0000256" key="2">
    <source>
        <dbReference type="ARBA" id="ARBA00001946"/>
    </source>
</evidence>
<evidence type="ECO:0000256" key="9">
    <source>
        <dbReference type="ARBA" id="ARBA00022759"/>
    </source>
</evidence>
<evidence type="ECO:0000256" key="1">
    <source>
        <dbReference type="ARBA" id="ARBA00000077"/>
    </source>
</evidence>
<dbReference type="Gene3D" id="3.30.420.10">
    <property type="entry name" value="Ribonuclease H-like superfamily/Ribonuclease H"/>
    <property type="match status" value="1"/>
</dbReference>
<dbReference type="PROSITE" id="PS51975">
    <property type="entry name" value="RNASE_H_2"/>
    <property type="match status" value="1"/>
</dbReference>
<comment type="caution">
    <text evidence="16">The sequence shown here is derived from an EMBL/GenBank/DDBJ whole genome shotgun (WGS) entry which is preliminary data.</text>
</comment>
<evidence type="ECO:0000259" key="15">
    <source>
        <dbReference type="PROSITE" id="PS51975"/>
    </source>
</evidence>
<dbReference type="InterPro" id="IPR012337">
    <property type="entry name" value="RNaseH-like_sf"/>
</dbReference>
<proteinExistence type="inferred from homology"/>
<keyword evidence="11" id="KW-0464">Manganese</keyword>
<dbReference type="NCBIfam" id="NF000595">
    <property type="entry name" value="PRK00015.1-3"/>
    <property type="match status" value="1"/>
</dbReference>
<dbReference type="GO" id="GO:0005737">
    <property type="term" value="C:cytoplasm"/>
    <property type="evidence" value="ECO:0007669"/>
    <property type="project" value="UniProtKB-SubCell"/>
</dbReference>
<feature type="binding site" evidence="12">
    <location>
        <position position="143"/>
    </location>
    <ligand>
        <name>a divalent metal cation</name>
        <dbReference type="ChEBI" id="CHEBI:60240"/>
    </ligand>
</feature>
<feature type="region of interest" description="Disordered" evidence="14">
    <location>
        <begin position="1"/>
        <end position="25"/>
    </location>
</feature>
<comment type="subcellular location">
    <subcellularLocation>
        <location evidence="4">Cytoplasm</location>
    </subcellularLocation>
</comment>
<dbReference type="Pfam" id="PF01351">
    <property type="entry name" value="RNase_HII"/>
    <property type="match status" value="2"/>
</dbReference>
<keyword evidence="9 12" id="KW-0255">Endonuclease</keyword>
<evidence type="ECO:0000256" key="5">
    <source>
        <dbReference type="ARBA" id="ARBA00007383"/>
    </source>
</evidence>
<feature type="domain" description="RNase H type-2" evidence="15">
    <location>
        <begin position="41"/>
        <end position="273"/>
    </location>
</feature>
<evidence type="ECO:0000256" key="11">
    <source>
        <dbReference type="ARBA" id="ARBA00023211"/>
    </source>
</evidence>
<evidence type="ECO:0000256" key="12">
    <source>
        <dbReference type="PROSITE-ProRule" id="PRU01319"/>
    </source>
</evidence>
<dbReference type="GO" id="GO:0046872">
    <property type="term" value="F:metal ion binding"/>
    <property type="evidence" value="ECO:0007669"/>
    <property type="project" value="UniProtKB-KW"/>
</dbReference>
<accession>A0A930PST5</accession>
<comment type="cofactor">
    <cofactor evidence="2">
        <name>Mg(2+)</name>
        <dbReference type="ChEBI" id="CHEBI:18420"/>
    </cofactor>
</comment>
<feature type="binding site" evidence="12">
    <location>
        <position position="48"/>
    </location>
    <ligand>
        <name>a divalent metal cation</name>
        <dbReference type="ChEBI" id="CHEBI:60240"/>
    </ligand>
</feature>
<keyword evidence="8 12" id="KW-0479">Metal-binding</keyword>
<evidence type="ECO:0000313" key="16">
    <source>
        <dbReference type="EMBL" id="MBF1657993.1"/>
    </source>
</evidence>
<comment type="cofactor">
    <cofactor evidence="12">
        <name>Mn(2+)</name>
        <dbReference type="ChEBI" id="CHEBI:29035"/>
    </cofactor>
    <cofactor evidence="12">
        <name>Mg(2+)</name>
        <dbReference type="ChEBI" id="CHEBI:18420"/>
    </cofactor>
    <text evidence="12">Manganese or magnesium. Binds 1 divalent metal ion per monomer in the absence of substrate. May bind a second metal ion after substrate binding.</text>
</comment>
<comment type="function">
    <text evidence="3 13">Endonuclease that specifically degrades the RNA of RNA-DNA hybrids.</text>
</comment>
<feature type="compositionally biased region" description="Low complexity" evidence="14">
    <location>
        <begin position="7"/>
        <end position="25"/>
    </location>
</feature>
<evidence type="ECO:0000256" key="6">
    <source>
        <dbReference type="ARBA" id="ARBA00022490"/>
    </source>
</evidence>
<reference evidence="16" key="1">
    <citation type="submission" date="2020-04" db="EMBL/GenBank/DDBJ databases">
        <title>Deep metagenomics examines the oral microbiome during advanced dental caries in children, revealing novel taxa and co-occurrences with host molecules.</title>
        <authorList>
            <person name="Baker J.L."/>
            <person name="Morton J.T."/>
            <person name="Dinis M."/>
            <person name="Alvarez R."/>
            <person name="Tran N.C."/>
            <person name="Knight R."/>
            <person name="Edlund A."/>
        </authorList>
    </citation>
    <scope>NUCLEOTIDE SEQUENCE</scope>
    <source>
        <strain evidence="16">JCVI_39_bin.18</strain>
    </source>
</reference>
<dbReference type="GO" id="GO:0003723">
    <property type="term" value="F:RNA binding"/>
    <property type="evidence" value="ECO:0007669"/>
    <property type="project" value="UniProtKB-UniRule"/>
</dbReference>
<organism evidence="16 17">
    <name type="scientific">Rothia mucilaginosa</name>
    <dbReference type="NCBI Taxonomy" id="43675"/>
    <lineage>
        <taxon>Bacteria</taxon>
        <taxon>Bacillati</taxon>
        <taxon>Actinomycetota</taxon>
        <taxon>Actinomycetes</taxon>
        <taxon>Micrococcales</taxon>
        <taxon>Micrococcaceae</taxon>
        <taxon>Rothia</taxon>
    </lineage>
</organism>